<gene>
    <name evidence="5" type="primary">paip1</name>
    <name evidence="5" type="ORF">Anas_02102</name>
</gene>
<dbReference type="AlphaFoldDB" id="A0A5N5TGX0"/>
<reference evidence="5 6" key="1">
    <citation type="journal article" date="2019" name="PLoS Biol.">
        <title>Sex chromosomes control vertical transmission of feminizing Wolbachia symbionts in an isopod.</title>
        <authorList>
            <person name="Becking T."/>
            <person name="Chebbi M.A."/>
            <person name="Giraud I."/>
            <person name="Moumen B."/>
            <person name="Laverre T."/>
            <person name="Caubet Y."/>
            <person name="Peccoud J."/>
            <person name="Gilbert C."/>
            <person name="Cordaux R."/>
        </authorList>
    </citation>
    <scope>NUCLEOTIDE SEQUENCE [LARGE SCALE GENOMIC DNA]</scope>
    <source>
        <strain evidence="5">ANa2</strain>
        <tissue evidence="5">Whole body excluding digestive tract and cuticle</tissue>
    </source>
</reference>
<evidence type="ECO:0000256" key="2">
    <source>
        <dbReference type="ARBA" id="ARBA00022490"/>
    </source>
</evidence>
<dbReference type="PANTHER" id="PTHR23254:SF15">
    <property type="entry name" value="POLYADENYLATE-BINDING PROTEIN-INTERACTING PROTEIN 1"/>
    <property type="match status" value="1"/>
</dbReference>
<dbReference type="InterPro" id="IPR051367">
    <property type="entry name" value="mRNA_TranslReg/HistoneTransl"/>
</dbReference>
<dbReference type="GO" id="GO:0005737">
    <property type="term" value="C:cytoplasm"/>
    <property type="evidence" value="ECO:0007669"/>
    <property type="project" value="UniProtKB-SubCell"/>
</dbReference>
<evidence type="ECO:0000259" key="4">
    <source>
        <dbReference type="Pfam" id="PF02854"/>
    </source>
</evidence>
<evidence type="ECO:0000256" key="1">
    <source>
        <dbReference type="ARBA" id="ARBA00004496"/>
    </source>
</evidence>
<dbReference type="Pfam" id="PF02854">
    <property type="entry name" value="MIF4G"/>
    <property type="match status" value="1"/>
</dbReference>
<keyword evidence="2" id="KW-0963">Cytoplasm</keyword>
<keyword evidence="3" id="KW-0810">Translation regulation</keyword>
<evidence type="ECO:0000256" key="3">
    <source>
        <dbReference type="ARBA" id="ARBA00022845"/>
    </source>
</evidence>
<protein>
    <submittedName>
        <fullName evidence="5">Polyadenylate-binding protein-interacting protein 1</fullName>
    </submittedName>
</protein>
<accession>A0A5N5TGX0</accession>
<feature type="domain" description="MIF4G" evidence="4">
    <location>
        <begin position="5"/>
        <end position="181"/>
    </location>
</feature>
<organism evidence="5 6">
    <name type="scientific">Armadillidium nasatum</name>
    <dbReference type="NCBI Taxonomy" id="96803"/>
    <lineage>
        <taxon>Eukaryota</taxon>
        <taxon>Metazoa</taxon>
        <taxon>Ecdysozoa</taxon>
        <taxon>Arthropoda</taxon>
        <taxon>Crustacea</taxon>
        <taxon>Multicrustacea</taxon>
        <taxon>Malacostraca</taxon>
        <taxon>Eumalacostraca</taxon>
        <taxon>Peracarida</taxon>
        <taxon>Isopoda</taxon>
        <taxon>Oniscidea</taxon>
        <taxon>Crinocheta</taxon>
        <taxon>Armadillidiidae</taxon>
        <taxon>Armadillidium</taxon>
    </lineage>
</organism>
<comment type="subcellular location">
    <subcellularLocation>
        <location evidence="1">Cytoplasm</location>
    </subcellularLocation>
</comment>
<evidence type="ECO:0000313" key="6">
    <source>
        <dbReference type="Proteomes" id="UP000326759"/>
    </source>
</evidence>
<name>A0A5N5TGX0_9CRUS</name>
<dbReference type="GO" id="GO:0003723">
    <property type="term" value="F:RNA binding"/>
    <property type="evidence" value="ECO:0007669"/>
    <property type="project" value="InterPro"/>
</dbReference>
<dbReference type="Proteomes" id="UP000326759">
    <property type="component" value="Unassembled WGS sequence"/>
</dbReference>
<dbReference type="GO" id="GO:0008494">
    <property type="term" value="F:translation activator activity"/>
    <property type="evidence" value="ECO:0007669"/>
    <property type="project" value="TreeGrafter"/>
</dbReference>
<keyword evidence="6" id="KW-1185">Reference proteome</keyword>
<evidence type="ECO:0000313" key="5">
    <source>
        <dbReference type="EMBL" id="KAB7505914.1"/>
    </source>
</evidence>
<sequence>MASLFTKLVRKDIMKEVIAVIIEQGIGEPNFRFNGGRLCQHLSKNVTQMFEGTSFRQLLLMRCQEEYSHKDYYLQFEVSRLCGFTLFLSDIYSNVLTKEGHRFEVLRKGLISLLLLLMTYPSDDTLKCVGQVLKGSGRLLDRDDDKSFSDLMDALKDITLTSKVPDNIVSLLLSVIEYRASDWGQIKVSNSLSSPNSKLDNTATVYNKNVSEYEIEENYSSSDSEDDECYELNFEADEMDDEIAEAFEEFISLNE</sequence>
<dbReference type="InterPro" id="IPR003890">
    <property type="entry name" value="MIF4G-like_typ-3"/>
</dbReference>
<dbReference type="PANTHER" id="PTHR23254">
    <property type="entry name" value="EIF4G DOMAIN PROTEIN"/>
    <property type="match status" value="1"/>
</dbReference>
<dbReference type="SUPFAM" id="SSF48371">
    <property type="entry name" value="ARM repeat"/>
    <property type="match status" value="1"/>
</dbReference>
<dbReference type="EMBL" id="SEYY01001058">
    <property type="protein sequence ID" value="KAB7505914.1"/>
    <property type="molecule type" value="Genomic_DNA"/>
</dbReference>
<dbReference type="InterPro" id="IPR016024">
    <property type="entry name" value="ARM-type_fold"/>
</dbReference>
<dbReference type="Gene3D" id="1.25.40.180">
    <property type="match status" value="1"/>
</dbReference>
<dbReference type="GO" id="GO:0006446">
    <property type="term" value="P:regulation of translational initiation"/>
    <property type="evidence" value="ECO:0007669"/>
    <property type="project" value="TreeGrafter"/>
</dbReference>
<comment type="caution">
    <text evidence="5">The sequence shown here is derived from an EMBL/GenBank/DDBJ whole genome shotgun (WGS) entry which is preliminary data.</text>
</comment>
<proteinExistence type="predicted"/>
<dbReference type="OrthoDB" id="8171816at2759"/>